<reference evidence="8 9" key="1">
    <citation type="submission" date="2024-06" db="EMBL/GenBank/DDBJ databases">
        <authorList>
            <person name="Kraege A."/>
            <person name="Thomma B."/>
        </authorList>
    </citation>
    <scope>NUCLEOTIDE SEQUENCE [LARGE SCALE GENOMIC DNA]</scope>
</reference>
<dbReference type="SUPFAM" id="SSF55811">
    <property type="entry name" value="Nudix"/>
    <property type="match status" value="1"/>
</dbReference>
<dbReference type="Pfam" id="PF00293">
    <property type="entry name" value="NUDIX"/>
    <property type="match status" value="1"/>
</dbReference>
<dbReference type="Gene3D" id="3.90.79.10">
    <property type="entry name" value="Nucleoside Triphosphate Pyrophosphohydrolase"/>
    <property type="match status" value="1"/>
</dbReference>
<evidence type="ECO:0000313" key="9">
    <source>
        <dbReference type="Proteomes" id="UP001497392"/>
    </source>
</evidence>
<comment type="similarity">
    <text evidence="3">Belongs to the IPP isomerase type 1 family.</text>
</comment>
<dbReference type="PANTHER" id="PTHR10885">
    <property type="entry name" value="ISOPENTENYL-DIPHOSPHATE DELTA-ISOMERASE"/>
    <property type="match status" value="1"/>
</dbReference>
<proteinExistence type="inferred from homology"/>
<dbReference type="Proteomes" id="UP001497392">
    <property type="component" value="Unassembled WGS sequence"/>
</dbReference>
<evidence type="ECO:0000259" key="7">
    <source>
        <dbReference type="PROSITE" id="PS51462"/>
    </source>
</evidence>
<evidence type="ECO:0000256" key="4">
    <source>
        <dbReference type="ARBA" id="ARBA00012057"/>
    </source>
</evidence>
<comment type="function">
    <text evidence="1">Catalyzes the 1,3-allylic rearrangement of the homoallylic substrate isopentenyl (IPP) to its highly electrophilic allylic isomer, dimethylallyl diphosphate (DMAPP).</text>
</comment>
<organism evidence="8 9">
    <name type="scientific">Coccomyxa viridis</name>
    <dbReference type="NCBI Taxonomy" id="1274662"/>
    <lineage>
        <taxon>Eukaryota</taxon>
        <taxon>Viridiplantae</taxon>
        <taxon>Chlorophyta</taxon>
        <taxon>core chlorophytes</taxon>
        <taxon>Trebouxiophyceae</taxon>
        <taxon>Trebouxiophyceae incertae sedis</taxon>
        <taxon>Coccomyxaceae</taxon>
        <taxon>Coccomyxa</taxon>
    </lineage>
</organism>
<keyword evidence="9" id="KW-1185">Reference proteome</keyword>
<keyword evidence="5" id="KW-0414">Isoprene biosynthesis</keyword>
<evidence type="ECO:0000256" key="5">
    <source>
        <dbReference type="ARBA" id="ARBA00023229"/>
    </source>
</evidence>
<comment type="caution">
    <text evidence="8">The sequence shown here is derived from an EMBL/GenBank/DDBJ whole genome shotgun (WGS) entry which is preliminary data.</text>
</comment>
<dbReference type="EC" id="5.3.3.2" evidence="4"/>
<dbReference type="InterPro" id="IPR015797">
    <property type="entry name" value="NUDIX_hydrolase-like_dom_sf"/>
</dbReference>
<dbReference type="NCBIfam" id="TIGR02150">
    <property type="entry name" value="IPP_isom_1"/>
    <property type="match status" value="1"/>
</dbReference>
<dbReference type="InterPro" id="IPR011876">
    <property type="entry name" value="IsopentenylPP_isomerase_typ1"/>
</dbReference>
<gene>
    <name evidence="8" type="primary">g2123</name>
    <name evidence="8" type="ORF">VP750_LOCUS1817</name>
</gene>
<accession>A0ABP1FJM3</accession>
<keyword evidence="6" id="KW-0413">Isomerase</keyword>
<evidence type="ECO:0000313" key="8">
    <source>
        <dbReference type="EMBL" id="CAL5220158.1"/>
    </source>
</evidence>
<evidence type="ECO:0000256" key="2">
    <source>
        <dbReference type="ARBA" id="ARBA00004826"/>
    </source>
</evidence>
<comment type="pathway">
    <text evidence="2">Isoprenoid biosynthesis; dimethylallyl diphosphate biosynthesis; dimethylallyl diphosphate from isopentenyl diphosphate: step 1/1.</text>
</comment>
<dbReference type="CDD" id="cd02885">
    <property type="entry name" value="NUDIX_IPP_Isomerase"/>
    <property type="match status" value="1"/>
</dbReference>
<dbReference type="PANTHER" id="PTHR10885:SF0">
    <property type="entry name" value="ISOPENTENYL-DIPHOSPHATE DELTA-ISOMERASE"/>
    <property type="match status" value="1"/>
</dbReference>
<evidence type="ECO:0000256" key="3">
    <source>
        <dbReference type="ARBA" id="ARBA00007579"/>
    </source>
</evidence>
<protein>
    <recommendedName>
        <fullName evidence="4">isopentenyl-diphosphate Delta-isomerase</fullName>
        <ecNumber evidence="4">5.3.3.2</ecNumber>
    </recommendedName>
</protein>
<dbReference type="EMBL" id="CAXHTA020000003">
    <property type="protein sequence ID" value="CAL5220158.1"/>
    <property type="molecule type" value="Genomic_DNA"/>
</dbReference>
<evidence type="ECO:0000256" key="1">
    <source>
        <dbReference type="ARBA" id="ARBA00003951"/>
    </source>
</evidence>
<name>A0ABP1FJM3_9CHLO</name>
<dbReference type="InterPro" id="IPR000086">
    <property type="entry name" value="NUDIX_hydrolase_dom"/>
</dbReference>
<sequence>MLASKTGVTLSSAIARRRQSIITCLQSLQMPHPGHHMHVAPAGGKVWDGSASQEEFMKKDDCILVDDQDNITGSGSKYDAHRFNQMQPKGLLHRAFSVFLFDDDNRLLLQQRARSKITFPRVWTNTCCSHQLHGYEPPEVDDAQQLATGSVTGAKRAAVRKLEHELGIPRSQVPLEDFRYLTRLHYSAADTDTYGPTAEWGEHEIDYILFIKAHVDLKPNPEEVEDAKYVTEKELQRMMEPDSGLKWSPWFRIIAQRFLHQWWQDVDHTITTDKHVDLRTIHKVL</sequence>
<evidence type="ECO:0000256" key="6">
    <source>
        <dbReference type="ARBA" id="ARBA00023235"/>
    </source>
</evidence>
<feature type="domain" description="Nudix hydrolase" evidence="7">
    <location>
        <begin position="91"/>
        <end position="253"/>
    </location>
</feature>
<dbReference type="PROSITE" id="PS51462">
    <property type="entry name" value="NUDIX"/>
    <property type="match status" value="1"/>
</dbReference>